<evidence type="ECO:0000313" key="1">
    <source>
        <dbReference type="EnsemblPlants" id="cds.evm.model.08.1391"/>
    </source>
</evidence>
<protein>
    <recommendedName>
        <fullName evidence="3">Reverse transcriptase zinc-binding domain-containing protein</fullName>
    </recommendedName>
</protein>
<keyword evidence="2" id="KW-1185">Reference proteome</keyword>
<reference evidence="1" key="1">
    <citation type="submission" date="2018-11" db="EMBL/GenBank/DDBJ databases">
        <authorList>
            <person name="Grassa J C."/>
        </authorList>
    </citation>
    <scope>NUCLEOTIDE SEQUENCE [LARGE SCALE GENOMIC DNA]</scope>
</reference>
<organism evidence="1 2">
    <name type="scientific">Cannabis sativa</name>
    <name type="common">Hemp</name>
    <name type="synonym">Marijuana</name>
    <dbReference type="NCBI Taxonomy" id="3483"/>
    <lineage>
        <taxon>Eukaryota</taxon>
        <taxon>Viridiplantae</taxon>
        <taxon>Streptophyta</taxon>
        <taxon>Embryophyta</taxon>
        <taxon>Tracheophyta</taxon>
        <taxon>Spermatophyta</taxon>
        <taxon>Magnoliopsida</taxon>
        <taxon>eudicotyledons</taxon>
        <taxon>Gunneridae</taxon>
        <taxon>Pentapetalae</taxon>
        <taxon>rosids</taxon>
        <taxon>fabids</taxon>
        <taxon>Rosales</taxon>
        <taxon>Cannabaceae</taxon>
        <taxon>Cannabis</taxon>
    </lineage>
</organism>
<dbReference type="EMBL" id="UZAU01000709">
    <property type="status" value="NOT_ANNOTATED_CDS"/>
    <property type="molecule type" value="Genomic_DNA"/>
</dbReference>
<evidence type="ECO:0008006" key="3">
    <source>
        <dbReference type="Google" id="ProtNLM"/>
    </source>
</evidence>
<sequence>MGLPNTMGRKKTTILGYLTDRMTKRSLGWEGKLLSRVGKEVLLKTIEQALLNYAVNVFLLPKDTCKQFKGLMEKVGGEPKLHLAEYNGSLIAIVAGVHKTGWYSVKSANKYLQDLRVGWSKDNAIGFWRMLWNLKIPPKVSNFMWRVVTGTVAQLYKRRTSESSLSIISGVVVGSWFERPYGRVKEVFNKGRQGVVLREIGQIVDIKEAF</sequence>
<dbReference type="EnsemblPlants" id="evm.model.08.1391">
    <property type="protein sequence ID" value="cds.evm.model.08.1391"/>
    <property type="gene ID" value="evm.TU.08.1391"/>
</dbReference>
<accession>A0A803Q8J0</accession>
<dbReference type="Gramene" id="evm.model.08.1391">
    <property type="protein sequence ID" value="cds.evm.model.08.1391"/>
    <property type="gene ID" value="evm.TU.08.1391"/>
</dbReference>
<reference evidence="1" key="2">
    <citation type="submission" date="2021-03" db="UniProtKB">
        <authorList>
            <consortium name="EnsemblPlants"/>
        </authorList>
    </citation>
    <scope>IDENTIFICATION</scope>
</reference>
<dbReference type="Proteomes" id="UP000596661">
    <property type="component" value="Chromosome 8"/>
</dbReference>
<dbReference type="AlphaFoldDB" id="A0A803Q8J0"/>
<proteinExistence type="predicted"/>
<name>A0A803Q8J0_CANSA</name>
<evidence type="ECO:0000313" key="2">
    <source>
        <dbReference type="Proteomes" id="UP000596661"/>
    </source>
</evidence>